<accession>A0ABV9B2S3</accession>
<dbReference type="RefSeq" id="WP_381165820.1">
    <property type="nucleotide sequence ID" value="NZ_JBHSFK010000044.1"/>
</dbReference>
<gene>
    <name evidence="1" type="ORF">ACFPIH_44675</name>
</gene>
<proteinExistence type="predicted"/>
<evidence type="ECO:0000313" key="2">
    <source>
        <dbReference type="Proteomes" id="UP001595839"/>
    </source>
</evidence>
<comment type="caution">
    <text evidence="1">The sequence shown here is derived from an EMBL/GenBank/DDBJ whole genome shotgun (WGS) entry which is preliminary data.</text>
</comment>
<name>A0ABV9B2S3_9ACTN</name>
<dbReference type="Proteomes" id="UP001595839">
    <property type="component" value="Unassembled WGS sequence"/>
</dbReference>
<sequence>MLVLMGVRDGTTELIAMTDGYRESAESWARLPAPEALGSLGEDAA</sequence>
<dbReference type="EMBL" id="JBHSFK010000044">
    <property type="protein sequence ID" value="MFC4506464.1"/>
    <property type="molecule type" value="Genomic_DNA"/>
</dbReference>
<reference evidence="2" key="1">
    <citation type="journal article" date="2019" name="Int. J. Syst. Evol. Microbiol.">
        <title>The Global Catalogue of Microorganisms (GCM) 10K type strain sequencing project: providing services to taxonomists for standard genome sequencing and annotation.</title>
        <authorList>
            <consortium name="The Broad Institute Genomics Platform"/>
            <consortium name="The Broad Institute Genome Sequencing Center for Infectious Disease"/>
            <person name="Wu L."/>
            <person name="Ma J."/>
        </authorList>
    </citation>
    <scope>NUCLEOTIDE SEQUENCE [LARGE SCALE GENOMIC DNA]</scope>
    <source>
        <strain evidence="2">CGMCC 4.7177</strain>
    </source>
</reference>
<evidence type="ECO:0000313" key="1">
    <source>
        <dbReference type="EMBL" id="MFC4506464.1"/>
    </source>
</evidence>
<keyword evidence="2" id="KW-1185">Reference proteome</keyword>
<organism evidence="1 2">
    <name type="scientific">Streptomyces vulcanius</name>
    <dbReference type="NCBI Taxonomy" id="1441876"/>
    <lineage>
        <taxon>Bacteria</taxon>
        <taxon>Bacillati</taxon>
        <taxon>Actinomycetota</taxon>
        <taxon>Actinomycetes</taxon>
        <taxon>Kitasatosporales</taxon>
        <taxon>Streptomycetaceae</taxon>
        <taxon>Streptomyces</taxon>
    </lineage>
</organism>
<protein>
    <submittedName>
        <fullName evidence="1">Uncharacterized protein</fullName>
    </submittedName>
</protein>